<reference evidence="4" key="1">
    <citation type="submission" date="2016-10" db="EMBL/GenBank/DDBJ databases">
        <authorList>
            <person name="Varghese N."/>
            <person name="Submissions S."/>
        </authorList>
    </citation>
    <scope>NUCLEOTIDE SEQUENCE [LARGE SCALE GENOMIC DNA]</scope>
    <source>
        <strain evidence="4">CGMCC 1.10119</strain>
    </source>
</reference>
<dbReference type="GO" id="GO:0003677">
    <property type="term" value="F:DNA binding"/>
    <property type="evidence" value="ECO:0007669"/>
    <property type="project" value="UniProtKB-KW"/>
</dbReference>
<dbReference type="EMBL" id="FNHL01000002">
    <property type="protein sequence ID" value="SDM37514.1"/>
    <property type="molecule type" value="Genomic_DNA"/>
</dbReference>
<dbReference type="SMART" id="SM00411">
    <property type="entry name" value="BHL"/>
    <property type="match status" value="1"/>
</dbReference>
<name>A0A1G9SQ55_9EURY</name>
<accession>A0A1G9SQ55</accession>
<evidence type="ECO:0000256" key="2">
    <source>
        <dbReference type="RuleBase" id="RU003939"/>
    </source>
</evidence>
<dbReference type="AlphaFoldDB" id="A0A1G9SQ55"/>
<dbReference type="Proteomes" id="UP000199451">
    <property type="component" value="Unassembled WGS sequence"/>
</dbReference>
<dbReference type="PRINTS" id="PR01727">
    <property type="entry name" value="DNABINDINGHU"/>
</dbReference>
<dbReference type="PROSITE" id="PS00045">
    <property type="entry name" value="HISTONE_LIKE"/>
    <property type="match status" value="1"/>
</dbReference>
<dbReference type="InterPro" id="IPR020816">
    <property type="entry name" value="Histone-like_DNA-bd_CS"/>
</dbReference>
<dbReference type="InterPro" id="IPR000119">
    <property type="entry name" value="Hist_DNA-bd"/>
</dbReference>
<dbReference type="PANTHER" id="PTHR33175:SF3">
    <property type="entry name" value="DNA-BINDING PROTEIN HU-BETA"/>
    <property type="match status" value="1"/>
</dbReference>
<evidence type="ECO:0000313" key="3">
    <source>
        <dbReference type="EMBL" id="SDM37514.1"/>
    </source>
</evidence>
<dbReference type="STRING" id="660521.SAMN04487949_1449"/>
<evidence type="ECO:0000313" key="4">
    <source>
        <dbReference type="Proteomes" id="UP000199451"/>
    </source>
</evidence>
<proteinExistence type="inferred from homology"/>
<dbReference type="Pfam" id="PF00216">
    <property type="entry name" value="Bac_DNA_binding"/>
    <property type="match status" value="1"/>
</dbReference>
<gene>
    <name evidence="3" type="ORF">SAMN04487949_1449</name>
</gene>
<sequence>MHTAVGRRAVLRGSLLGAVGLGLGVTGLSGVAAADERGKHGDLDHDGALDVLVATLRKELESGKDVTVPDFGTFAVVRRSLRSDDYLDADSDGDGLGDGTERGAVNVVTFSPSDALADELDLIPGEGDSRRKRRVRMRHRRRESGIVVDGDYLEREAGLSKADAKRALAALDAFVTEAKGALKKGDRIALIGFGSFSISKRSARTGRNPQTGKEIQIAAKNVVKFKAGAELSKAVN</sequence>
<dbReference type="PROSITE" id="PS51318">
    <property type="entry name" value="TAT"/>
    <property type="match status" value="1"/>
</dbReference>
<evidence type="ECO:0000256" key="1">
    <source>
        <dbReference type="ARBA" id="ARBA00023125"/>
    </source>
</evidence>
<dbReference type="InterPro" id="IPR006311">
    <property type="entry name" value="TAT_signal"/>
</dbReference>
<dbReference type="CDD" id="cd13831">
    <property type="entry name" value="HU"/>
    <property type="match status" value="1"/>
</dbReference>
<keyword evidence="1 3" id="KW-0238">DNA-binding</keyword>
<organism evidence="3 4">
    <name type="scientific">Halogranum gelatinilyticum</name>
    <dbReference type="NCBI Taxonomy" id="660521"/>
    <lineage>
        <taxon>Archaea</taxon>
        <taxon>Methanobacteriati</taxon>
        <taxon>Methanobacteriota</taxon>
        <taxon>Stenosarchaea group</taxon>
        <taxon>Halobacteria</taxon>
        <taxon>Halobacteriales</taxon>
        <taxon>Haloferacaceae</taxon>
    </lineage>
</organism>
<dbReference type="PANTHER" id="PTHR33175">
    <property type="entry name" value="DNA-BINDING PROTEIN HU"/>
    <property type="match status" value="1"/>
</dbReference>
<dbReference type="SUPFAM" id="SSF47729">
    <property type="entry name" value="IHF-like DNA-binding proteins"/>
    <property type="match status" value="2"/>
</dbReference>
<dbReference type="Gene3D" id="4.10.520.10">
    <property type="entry name" value="IHF-like DNA-binding proteins"/>
    <property type="match status" value="2"/>
</dbReference>
<protein>
    <submittedName>
        <fullName evidence="3">Nucleoid DNA-binding protein</fullName>
    </submittedName>
</protein>
<keyword evidence="4" id="KW-1185">Reference proteome</keyword>
<dbReference type="GO" id="GO:0005829">
    <property type="term" value="C:cytosol"/>
    <property type="evidence" value="ECO:0007669"/>
    <property type="project" value="TreeGrafter"/>
</dbReference>
<comment type="similarity">
    <text evidence="2">Belongs to the bacterial histone-like protein family.</text>
</comment>
<dbReference type="InterPro" id="IPR010992">
    <property type="entry name" value="IHF-like_DNA-bd_dom_sf"/>
</dbReference>
<dbReference type="GO" id="GO:0030527">
    <property type="term" value="F:structural constituent of chromatin"/>
    <property type="evidence" value="ECO:0007669"/>
    <property type="project" value="InterPro"/>
</dbReference>